<keyword evidence="1" id="KW-0732">Signal</keyword>
<dbReference type="OrthoDB" id="733404at2"/>
<protein>
    <submittedName>
        <fullName evidence="2">PEP-CTERM protein-sorting domain-containing protein</fullName>
    </submittedName>
</protein>
<dbReference type="AlphaFoldDB" id="A0A1I2P5D6"/>
<name>A0A1I2P5D6_9GAMM</name>
<feature type="chain" id="PRO_5011458596" evidence="1">
    <location>
        <begin position="27"/>
        <end position="375"/>
    </location>
</feature>
<accession>A0A1I2P5D6</accession>
<keyword evidence="3" id="KW-1185">Reference proteome</keyword>
<proteinExistence type="predicted"/>
<dbReference type="STRING" id="1045558.SAMN05216175_103275"/>
<dbReference type="RefSeq" id="WP_090725882.1">
    <property type="nucleotide sequence ID" value="NZ_FOOU01000003.1"/>
</dbReference>
<evidence type="ECO:0000313" key="2">
    <source>
        <dbReference type="EMBL" id="SFG11254.1"/>
    </source>
</evidence>
<sequence length="375" mass="39562">MENKMKKKILAVLLATSFSYVSTTNAAEVITFDEAINGIQSFSFDGNSDGLADVIFSTTDPFGFNTAGPGPNMLYITEPGLEGTTLIPEDLRVDFLGGAVSNIEFGFAVSDFQSGAGVTFSVFDGNNNLLNSAYQTSLFTDTSFGTSSFPEAVLSLNFPGVASYGVFDFDPEPSRYIIDNFTGTFDSASINVAPPGSLPETALLPDNTGDPFFDFAINVGVNGLGTEFPIFIDPDVAVAYEYAVVQGQPHITSVIIPNILPNGDGQFLVNLCGESTTYSLNAGTAFDLGAITGGDGADCFIISEIDTLEMLSPNDPFAFVTGLTFLNSGQVNVTQTPITTFVASPSAVPSPGTLALMLSSLFAYGFSRKLKIVKK</sequence>
<evidence type="ECO:0000313" key="3">
    <source>
        <dbReference type="Proteomes" id="UP000198623"/>
    </source>
</evidence>
<feature type="signal peptide" evidence="1">
    <location>
        <begin position="1"/>
        <end position="26"/>
    </location>
</feature>
<dbReference type="Proteomes" id="UP000198623">
    <property type="component" value="Unassembled WGS sequence"/>
</dbReference>
<organism evidence="2 3">
    <name type="scientific">Neptunomonas qingdaonensis</name>
    <dbReference type="NCBI Taxonomy" id="1045558"/>
    <lineage>
        <taxon>Bacteria</taxon>
        <taxon>Pseudomonadati</taxon>
        <taxon>Pseudomonadota</taxon>
        <taxon>Gammaproteobacteria</taxon>
        <taxon>Oceanospirillales</taxon>
        <taxon>Oceanospirillaceae</taxon>
        <taxon>Neptunomonas</taxon>
    </lineage>
</organism>
<reference evidence="3" key="1">
    <citation type="submission" date="2016-10" db="EMBL/GenBank/DDBJ databases">
        <authorList>
            <person name="Varghese N."/>
            <person name="Submissions S."/>
        </authorList>
    </citation>
    <scope>NUCLEOTIDE SEQUENCE [LARGE SCALE GENOMIC DNA]</scope>
    <source>
        <strain evidence="3">CGMCC 1.10971</strain>
    </source>
</reference>
<dbReference type="EMBL" id="FOOU01000003">
    <property type="protein sequence ID" value="SFG11254.1"/>
    <property type="molecule type" value="Genomic_DNA"/>
</dbReference>
<evidence type="ECO:0000256" key="1">
    <source>
        <dbReference type="SAM" id="SignalP"/>
    </source>
</evidence>
<gene>
    <name evidence="2" type="ORF">SAMN05216175_103275</name>
</gene>